<evidence type="ECO:0000313" key="3">
    <source>
        <dbReference type="Proteomes" id="UP001420932"/>
    </source>
</evidence>
<evidence type="ECO:0000259" key="1">
    <source>
        <dbReference type="Pfam" id="PF01593"/>
    </source>
</evidence>
<dbReference type="InterPro" id="IPR036188">
    <property type="entry name" value="FAD/NAD-bd_sf"/>
</dbReference>
<dbReference type="EMBL" id="JBBNAF010000006">
    <property type="protein sequence ID" value="KAK9135830.1"/>
    <property type="molecule type" value="Genomic_DNA"/>
</dbReference>
<comment type="caution">
    <text evidence="2">The sequence shown here is derived from an EMBL/GenBank/DDBJ whole genome shotgun (WGS) entry which is preliminary data.</text>
</comment>
<dbReference type="Pfam" id="PF13450">
    <property type="entry name" value="NAD_binding_8"/>
    <property type="match status" value="1"/>
</dbReference>
<gene>
    <name evidence="2" type="ORF">Syun_015160</name>
</gene>
<organism evidence="2 3">
    <name type="scientific">Stephania yunnanensis</name>
    <dbReference type="NCBI Taxonomy" id="152371"/>
    <lineage>
        <taxon>Eukaryota</taxon>
        <taxon>Viridiplantae</taxon>
        <taxon>Streptophyta</taxon>
        <taxon>Embryophyta</taxon>
        <taxon>Tracheophyta</taxon>
        <taxon>Spermatophyta</taxon>
        <taxon>Magnoliopsida</taxon>
        <taxon>Ranunculales</taxon>
        <taxon>Menispermaceae</taxon>
        <taxon>Menispermoideae</taxon>
        <taxon>Cissampelideae</taxon>
        <taxon>Stephania</taxon>
    </lineage>
</organism>
<dbReference type="InterPro" id="IPR002937">
    <property type="entry name" value="Amino_oxidase"/>
</dbReference>
<sequence>MKQISTFTAMECMPPAPNLCSISAISPSMRVTSIWACYLPATGFGLRCRADAVSSNAHNEHNNNNNKRKKNVVVVGTGWAGLGAAHHLSKQGFDVSVLEGFWRPYQNIFSLVDELGVKPFSYRRTSALCSSEGLEVEFPIFQDLPQLPAPLGVLFYTQVLFALPTPGLPLLDRLTSLPLAAAAIDFDNTDTAWRKYDPLTARELFKQFGCSEKLYRQAFSPMLQVSLFSPAEQCSAAAMLGMLNYFILSHQSNFDVVWCRGTVREKIFKPWVERIKVNNCQFLEGKKVTDFLVNEETGCISEVVCGKESFVADAVVLAVGISRLQQMIRGSSALKKREEFLKVLKLAGIDVLTATLWLDRKIPNAINACFGLDDLSGWAFFDLNAIYDEFKDDSGTVVEANFYRANHLLPLEDEQIVQKVMSCLSKCQNAFKDVNVAKMKIGRYPESLTHYFPGSYEHMMRGATTFPNLFVAGDWIVNRHGSWAQEKAFVTGLEAANRVVDYLEEGSFAKIIPLEEDEPHVQSFHSFNRSFNEIRAQLPLSEFFL</sequence>
<accession>A0AAP0JLI6</accession>
<protein>
    <recommendedName>
        <fullName evidence="1">Amine oxidase domain-containing protein</fullName>
    </recommendedName>
</protein>
<dbReference type="Proteomes" id="UP001420932">
    <property type="component" value="Unassembled WGS sequence"/>
</dbReference>
<evidence type="ECO:0000313" key="2">
    <source>
        <dbReference type="EMBL" id="KAK9135830.1"/>
    </source>
</evidence>
<keyword evidence="3" id="KW-1185">Reference proteome</keyword>
<feature type="domain" description="Amine oxidase" evidence="1">
    <location>
        <begin position="105"/>
        <end position="499"/>
    </location>
</feature>
<dbReference type="PANTHER" id="PTHR42923:SF24">
    <property type="entry name" value="OS04G0560500 PROTEIN"/>
    <property type="match status" value="1"/>
</dbReference>
<dbReference type="AlphaFoldDB" id="A0AAP0JLI6"/>
<dbReference type="InterPro" id="IPR050464">
    <property type="entry name" value="Zeta_carotene_desat/Oxidored"/>
</dbReference>
<reference evidence="2 3" key="1">
    <citation type="submission" date="2024-01" db="EMBL/GenBank/DDBJ databases">
        <title>Genome assemblies of Stephania.</title>
        <authorList>
            <person name="Yang L."/>
        </authorList>
    </citation>
    <scope>NUCLEOTIDE SEQUENCE [LARGE SCALE GENOMIC DNA]</scope>
    <source>
        <strain evidence="2">YNDBR</strain>
        <tissue evidence="2">Leaf</tissue>
    </source>
</reference>
<dbReference type="SUPFAM" id="SSF51905">
    <property type="entry name" value="FAD/NAD(P)-binding domain"/>
    <property type="match status" value="1"/>
</dbReference>
<dbReference type="Pfam" id="PF01593">
    <property type="entry name" value="Amino_oxidase"/>
    <property type="match status" value="1"/>
</dbReference>
<proteinExistence type="predicted"/>
<name>A0AAP0JLI6_9MAGN</name>
<dbReference type="Gene3D" id="3.50.50.60">
    <property type="entry name" value="FAD/NAD(P)-binding domain"/>
    <property type="match status" value="1"/>
</dbReference>
<dbReference type="GO" id="GO:0016491">
    <property type="term" value="F:oxidoreductase activity"/>
    <property type="evidence" value="ECO:0007669"/>
    <property type="project" value="InterPro"/>
</dbReference>
<dbReference type="PANTHER" id="PTHR42923">
    <property type="entry name" value="PROTOPORPHYRINOGEN OXIDASE"/>
    <property type="match status" value="1"/>
</dbReference>